<reference evidence="1" key="1">
    <citation type="submission" date="2022-08" db="EMBL/GenBank/DDBJ databases">
        <title>Genome Sequence of Lecanicillium fungicola.</title>
        <authorList>
            <person name="Buettner E."/>
        </authorList>
    </citation>
    <scope>NUCLEOTIDE SEQUENCE</scope>
    <source>
        <strain evidence="1">Babe33</strain>
    </source>
</reference>
<gene>
    <name evidence="1" type="ORF">NQ176_g2674</name>
</gene>
<dbReference type="Proteomes" id="UP001143910">
    <property type="component" value="Unassembled WGS sequence"/>
</dbReference>
<keyword evidence="2" id="KW-1185">Reference proteome</keyword>
<evidence type="ECO:0000313" key="1">
    <source>
        <dbReference type="EMBL" id="KAJ2980391.1"/>
    </source>
</evidence>
<comment type="caution">
    <text evidence="1">The sequence shown here is derived from an EMBL/GenBank/DDBJ whole genome shotgun (WGS) entry which is preliminary data.</text>
</comment>
<evidence type="ECO:0000313" key="2">
    <source>
        <dbReference type="Proteomes" id="UP001143910"/>
    </source>
</evidence>
<name>A0ACC1NP75_9HYPO</name>
<accession>A0ACC1NP75</accession>
<protein>
    <submittedName>
        <fullName evidence="1">Uncharacterized protein</fullName>
    </submittedName>
</protein>
<dbReference type="EMBL" id="JANJQO010000202">
    <property type="protein sequence ID" value="KAJ2980391.1"/>
    <property type="molecule type" value="Genomic_DNA"/>
</dbReference>
<proteinExistence type="predicted"/>
<organism evidence="1 2">
    <name type="scientific">Zarea fungicola</name>
    <dbReference type="NCBI Taxonomy" id="93591"/>
    <lineage>
        <taxon>Eukaryota</taxon>
        <taxon>Fungi</taxon>
        <taxon>Dikarya</taxon>
        <taxon>Ascomycota</taxon>
        <taxon>Pezizomycotina</taxon>
        <taxon>Sordariomycetes</taxon>
        <taxon>Hypocreomycetidae</taxon>
        <taxon>Hypocreales</taxon>
        <taxon>Cordycipitaceae</taxon>
        <taxon>Zarea</taxon>
    </lineage>
</organism>
<sequence>MEPNKSNEGLVIGILADDGILSPADLGDVVPLLSAQRVLYEVVAPRMGHLQSGVVANQSFITTGSIFYDAILVGSIARSSGPPRPCSAMTVQLDFLAEAYSHGKAVGVIGSGSALLQCLGYRADEMTGVFSGGAQDVTTNLLTALSGPVRFPNRFPVDDPNICQ</sequence>